<dbReference type="InterPro" id="IPR046470">
    <property type="entry name" value="SAM_HAT_C"/>
</dbReference>
<dbReference type="EMBL" id="DRWN01000025">
    <property type="protein sequence ID" value="HHK68151.1"/>
    <property type="molecule type" value="Genomic_DNA"/>
</dbReference>
<reference evidence="5" key="1">
    <citation type="journal article" date="2020" name="mSystems">
        <title>Genome- and Community-Level Interaction Insights into Carbon Utilization and Element Cycling Functions of Hydrothermarchaeota in Hydrothermal Sediment.</title>
        <authorList>
            <person name="Zhou Z."/>
            <person name="Liu Y."/>
            <person name="Xu W."/>
            <person name="Pan J."/>
            <person name="Luo Z.H."/>
            <person name="Li M."/>
        </authorList>
    </citation>
    <scope>NUCLEOTIDE SEQUENCE [LARGE SCALE GENOMIC DNA]</scope>
    <source>
        <strain evidence="5">SpSt-1056</strain>
    </source>
</reference>
<dbReference type="Pfam" id="PF20257">
    <property type="entry name" value="SAM_HAT_C"/>
    <property type="match status" value="1"/>
</dbReference>
<dbReference type="InterPro" id="IPR002747">
    <property type="entry name" value="SAM_OH_AdoTrfase"/>
</dbReference>
<evidence type="ECO:0000256" key="1">
    <source>
        <dbReference type="ARBA" id="ARBA00022691"/>
    </source>
</evidence>
<dbReference type="PIRSF" id="PIRSF006779">
    <property type="entry name" value="UCP006779"/>
    <property type="match status" value="1"/>
</dbReference>
<accession>A0A7C5QD59</accession>
<evidence type="ECO:0000259" key="4">
    <source>
        <dbReference type="Pfam" id="PF20257"/>
    </source>
</evidence>
<dbReference type="SUPFAM" id="SSF102522">
    <property type="entry name" value="Bacterial fluorinating enzyme, N-terminal domain"/>
    <property type="match status" value="1"/>
</dbReference>
<evidence type="ECO:0000313" key="5">
    <source>
        <dbReference type="EMBL" id="HHK68151.1"/>
    </source>
</evidence>
<feature type="domain" description="S-adenosyl-l-methionine hydroxide adenosyltransferase N-terminal" evidence="3">
    <location>
        <begin position="44"/>
        <end position="184"/>
    </location>
</feature>
<organism evidence="5">
    <name type="scientific">Caldiarchaeum subterraneum</name>
    <dbReference type="NCBI Taxonomy" id="311458"/>
    <lineage>
        <taxon>Archaea</taxon>
        <taxon>Nitrososphaerota</taxon>
        <taxon>Candidatus Caldarchaeales</taxon>
        <taxon>Candidatus Caldarchaeaceae</taxon>
        <taxon>Candidatus Caldarchaeum</taxon>
    </lineage>
</organism>
<dbReference type="InterPro" id="IPR046469">
    <property type="entry name" value="SAM_HAT_N"/>
</dbReference>
<evidence type="ECO:0000256" key="2">
    <source>
        <dbReference type="ARBA" id="ARBA00024035"/>
    </source>
</evidence>
<dbReference type="Pfam" id="PF01887">
    <property type="entry name" value="SAM_HAT_N"/>
    <property type="match status" value="1"/>
</dbReference>
<dbReference type="Gene3D" id="2.40.30.90">
    <property type="entry name" value="Bacterial fluorinating enzyme like"/>
    <property type="match status" value="1"/>
</dbReference>
<comment type="similarity">
    <text evidence="2">Belongs to the SAM hydrolase / SAM-dependent halogenase family.</text>
</comment>
<dbReference type="PANTHER" id="PTHR35092">
    <property type="entry name" value="CHLORINASE MJ1651"/>
    <property type="match status" value="1"/>
</dbReference>
<sequence length="300" mass="32911">MRGLSRRLADTHFQVGADDDDLFIFTHRHVFPRLAKNLKRPVVGLLTDYGTRDTYVSEVKAVILKHRPDAVIVDITHEVDAYNVLQGAFLLKLAAKSFPSNTVFLAVVDPTVGSERDAIAVRTAKGKTFIGPDTGLLYPASSAEGISKIYKIKVDRIPSVSPTFHGRDVFAEFAGLLISGKKWRRLVEVKRKMVELEIPQPMWGEDFVEATVLHVDRFGNVILNIGGGLPAGWVKVDVKIAGKVFRNAKVATYYSQAAEGEFVLLSGGTGYLELAVNKGNAAKDLGLHPNDKLLISKSRS</sequence>
<name>A0A7C5QD59_CALS0</name>
<protein>
    <recommendedName>
        <fullName evidence="6">SAM-dependent chlorinase/fluorinase</fullName>
    </recommendedName>
</protein>
<evidence type="ECO:0000259" key="3">
    <source>
        <dbReference type="Pfam" id="PF01887"/>
    </source>
</evidence>
<dbReference type="InterPro" id="IPR023228">
    <property type="entry name" value="SAM_OH_AdoTrfase_N_sf"/>
</dbReference>
<feature type="domain" description="S-adenosyl-l-methionine hydroxide adenosyltransferase C-terminal" evidence="4">
    <location>
        <begin position="211"/>
        <end position="292"/>
    </location>
</feature>
<dbReference type="InterPro" id="IPR023227">
    <property type="entry name" value="SAM_OH_AdoTrfase_C_sf"/>
</dbReference>
<dbReference type="AlphaFoldDB" id="A0A7C5QD59"/>
<keyword evidence="1" id="KW-0949">S-adenosyl-L-methionine</keyword>
<dbReference type="PANTHER" id="PTHR35092:SF1">
    <property type="entry name" value="CHLORINASE MJ1651"/>
    <property type="match status" value="1"/>
</dbReference>
<proteinExistence type="inferred from homology"/>
<dbReference type="Gene3D" id="3.40.50.10790">
    <property type="entry name" value="S-adenosyl-l-methionine hydroxide adenosyltransferase, N-terminal"/>
    <property type="match status" value="1"/>
</dbReference>
<dbReference type="SUPFAM" id="SSF101852">
    <property type="entry name" value="Bacterial fluorinating enzyme, C-terminal domain"/>
    <property type="match status" value="1"/>
</dbReference>
<evidence type="ECO:0008006" key="6">
    <source>
        <dbReference type="Google" id="ProtNLM"/>
    </source>
</evidence>
<gene>
    <name evidence="5" type="ORF">ENM11_03220</name>
</gene>
<comment type="caution">
    <text evidence="5">The sequence shown here is derived from an EMBL/GenBank/DDBJ whole genome shotgun (WGS) entry which is preliminary data.</text>
</comment>